<proteinExistence type="evidence at transcript level"/>
<evidence type="ECO:0000259" key="4">
    <source>
        <dbReference type="PROSITE" id="PS50110"/>
    </source>
</evidence>
<name>A0A480AGS7_9CYAN</name>
<dbReference type="SMART" id="SM00448">
    <property type="entry name" value="REC"/>
    <property type="match status" value="1"/>
</dbReference>
<dbReference type="PANTHER" id="PTHR44591">
    <property type="entry name" value="STRESS RESPONSE REGULATOR PROTEIN 1"/>
    <property type="match status" value="1"/>
</dbReference>
<dbReference type="PROSITE" id="PS50110">
    <property type="entry name" value="RESPONSE_REGULATORY"/>
    <property type="match status" value="1"/>
</dbReference>
<comment type="function">
    <text evidence="2">Controls heterocyst pattern formation.</text>
</comment>
<dbReference type="GO" id="GO:0030428">
    <property type="term" value="C:cell septum"/>
    <property type="evidence" value="ECO:0007669"/>
    <property type="project" value="UniProtKB-SubCell"/>
</dbReference>
<keyword evidence="2" id="KW-0902">Two-component regulatory system</keyword>
<accession>A0A480AGS7</accession>
<dbReference type="InterPro" id="IPR024186">
    <property type="entry name" value="Sig_transdc_resp-reg_PatA"/>
</dbReference>
<sequence length="357" mass="41446">MKNNFNEPSQKMNATPISRYRFFQKLQPINILKKITNSSYTGCLQVFSESGAWSIYMDQGKLIYAGYSEEMFKPLYRNLQRLSQQISTLPRGINEQVRMIFEKDIENHSIPSPDYLAICWLVNQKYISHFQAALLIEELALEVLQSLLNLKYGSYEFVPNTFLDNLPKFCHLNLKALVEPCQSAAKVDVQENLNFEPYYQLEVPKTSQEKLPKSNSDQVNNQGNINQSSNSFIREKQKCSIFSIDDNQKILNAVSEFLDEQIFNVIKFTDSSQALMEILRVQPDIILLNIEMPNLNGYEICSLLRKHTHYQDTPIILMTERMGLRDRVKAKFVKANGYLEKPFSQEDLLKIIFEHIV</sequence>
<dbReference type="InterPro" id="IPR050595">
    <property type="entry name" value="Bact_response_regulator"/>
</dbReference>
<reference evidence="6" key="1">
    <citation type="submission" date="2019-02" db="EMBL/GenBank/DDBJ databases">
        <title>Draft genome sequence of Dolichospermum planctonicum NIES-80.</title>
        <authorList>
            <person name="Yamaguchi H."/>
            <person name="Suzuki S."/>
            <person name="Kawachi M."/>
        </authorList>
    </citation>
    <scope>NUCLEOTIDE SEQUENCE [LARGE SCALE GENOMIC DNA]</scope>
    <source>
        <strain evidence="6">NIES-80</strain>
    </source>
</reference>
<evidence type="ECO:0000313" key="5">
    <source>
        <dbReference type="EMBL" id="GCL42893.1"/>
    </source>
</evidence>
<dbReference type="PANTHER" id="PTHR44591:SF3">
    <property type="entry name" value="RESPONSE REGULATORY DOMAIN-CONTAINING PROTEIN"/>
    <property type="match status" value="1"/>
</dbReference>
<evidence type="ECO:0000256" key="3">
    <source>
        <dbReference type="PROSITE-ProRule" id="PRU00169"/>
    </source>
</evidence>
<dbReference type="Proteomes" id="UP000299367">
    <property type="component" value="Unassembled WGS sequence"/>
</dbReference>
<feature type="domain" description="Response regulatory" evidence="4">
    <location>
        <begin position="240"/>
        <end position="356"/>
    </location>
</feature>
<dbReference type="InterPro" id="IPR001789">
    <property type="entry name" value="Sig_transdc_resp-reg_receiver"/>
</dbReference>
<dbReference type="Gene3D" id="3.40.50.2300">
    <property type="match status" value="1"/>
</dbReference>
<dbReference type="EMBL" id="BJCF01000029">
    <property type="protein sequence ID" value="GCL42893.1"/>
    <property type="molecule type" value="Genomic_DNA"/>
</dbReference>
<dbReference type="SUPFAM" id="SSF52172">
    <property type="entry name" value="CheY-like"/>
    <property type="match status" value="1"/>
</dbReference>
<comment type="subcellular location">
    <subcellularLocation>
        <location evidence="2">Cell septum</location>
    </subcellularLocation>
</comment>
<protein>
    <recommendedName>
        <fullName evidence="2">Protein PatA</fullName>
    </recommendedName>
</protein>
<organism evidence="5 6">
    <name type="scientific">Dolichospermum planctonicum</name>
    <dbReference type="NCBI Taxonomy" id="136072"/>
    <lineage>
        <taxon>Bacteria</taxon>
        <taxon>Bacillati</taxon>
        <taxon>Cyanobacteriota</taxon>
        <taxon>Cyanophyceae</taxon>
        <taxon>Nostocales</taxon>
        <taxon>Aphanizomenonaceae</taxon>
        <taxon>Dolichospermum</taxon>
    </lineage>
</organism>
<keyword evidence="1" id="KW-0597">Phosphoprotein</keyword>
<comment type="caution">
    <text evidence="3">Lacks conserved residue(s) required for the propagation of feature annotation.</text>
</comment>
<evidence type="ECO:0000313" key="6">
    <source>
        <dbReference type="Proteomes" id="UP000299367"/>
    </source>
</evidence>
<dbReference type="InterPro" id="IPR025497">
    <property type="entry name" value="PatA-like_N"/>
</dbReference>
<dbReference type="Pfam" id="PF00072">
    <property type="entry name" value="Response_reg"/>
    <property type="match status" value="1"/>
</dbReference>
<comment type="induction">
    <text evidence="2">By nitrogen starvation.</text>
</comment>
<keyword evidence="2" id="KW-0364">Heterocyst</keyword>
<dbReference type="GO" id="GO:0043158">
    <property type="term" value="P:heterocyst development"/>
    <property type="evidence" value="ECO:0007669"/>
    <property type="project" value="UniProtKB-KW"/>
</dbReference>
<gene>
    <name evidence="5" type="ORF">NIES80_26020</name>
</gene>
<dbReference type="Pfam" id="PF14332">
    <property type="entry name" value="DUF4388"/>
    <property type="match status" value="1"/>
</dbReference>
<comment type="caution">
    <text evidence="5">The sequence shown here is derived from an EMBL/GenBank/DDBJ whole genome shotgun (WGS) entry which is preliminary data.</text>
</comment>
<dbReference type="InterPro" id="IPR011006">
    <property type="entry name" value="CheY-like_superfamily"/>
</dbReference>
<evidence type="ECO:0000256" key="2">
    <source>
        <dbReference type="PIRNR" id="PIRNR005897"/>
    </source>
</evidence>
<dbReference type="PIRSF" id="PIRSF005897">
    <property type="entry name" value="RR_PatA"/>
    <property type="match status" value="1"/>
</dbReference>
<dbReference type="AlphaFoldDB" id="A0A480AGS7"/>
<evidence type="ECO:0000256" key="1">
    <source>
        <dbReference type="ARBA" id="ARBA00022553"/>
    </source>
</evidence>
<dbReference type="GO" id="GO:0000160">
    <property type="term" value="P:phosphorelay signal transduction system"/>
    <property type="evidence" value="ECO:0007669"/>
    <property type="project" value="UniProtKB-KW"/>
</dbReference>